<evidence type="ECO:0000313" key="11">
    <source>
        <dbReference type="Proteomes" id="UP000287467"/>
    </source>
</evidence>
<comment type="function">
    <text evidence="9">Part of the high-affinity ATP-driven potassium transport (or Kdp) system, which catalyzes the hydrolysis of ATP coupled with the electrogenic transport of potassium into the cytoplasm. This subunit binds the extracellular potassium ions and delivers the ions to the membrane domain of KdpB through an intramembrane tunnel.</text>
</comment>
<feature type="transmembrane region" description="Helical" evidence="9">
    <location>
        <begin position="382"/>
        <end position="403"/>
    </location>
</feature>
<evidence type="ECO:0000256" key="5">
    <source>
        <dbReference type="ARBA" id="ARBA00022958"/>
    </source>
</evidence>
<keyword evidence="1 9" id="KW-0813">Transport</keyword>
<feature type="transmembrane region" description="Helical" evidence="9">
    <location>
        <begin position="484"/>
        <end position="508"/>
    </location>
</feature>
<dbReference type="AlphaFoldDB" id="A0A430VBL9"/>
<protein>
    <recommendedName>
        <fullName evidence="9">Potassium-transporting ATPase potassium-binding subunit</fullName>
    </recommendedName>
    <alternativeName>
        <fullName evidence="9">ATP phosphohydrolase [potassium-transporting] A chain</fullName>
    </alternativeName>
    <alternativeName>
        <fullName evidence="9">Potassium-binding and translocating subunit A</fullName>
    </alternativeName>
    <alternativeName>
        <fullName evidence="9">Potassium-translocating ATPase A chain</fullName>
    </alternativeName>
</protein>
<dbReference type="GO" id="GO:0030955">
    <property type="term" value="F:potassium ion binding"/>
    <property type="evidence" value="ECO:0007669"/>
    <property type="project" value="UniProtKB-UniRule"/>
</dbReference>
<evidence type="ECO:0000256" key="7">
    <source>
        <dbReference type="ARBA" id="ARBA00023065"/>
    </source>
</evidence>
<evidence type="ECO:0000256" key="3">
    <source>
        <dbReference type="ARBA" id="ARBA00022538"/>
    </source>
</evidence>
<keyword evidence="2 9" id="KW-1003">Cell membrane</keyword>
<dbReference type="PIRSF" id="PIRSF001294">
    <property type="entry name" value="K_ATPaseA"/>
    <property type="match status" value="1"/>
</dbReference>
<dbReference type="Pfam" id="PF03814">
    <property type="entry name" value="KdpA"/>
    <property type="match status" value="1"/>
</dbReference>
<keyword evidence="7 9" id="KW-0406">Ion transport</keyword>
<dbReference type="EMBL" id="PEMW01000458">
    <property type="protein sequence ID" value="RTI48424.1"/>
    <property type="molecule type" value="Genomic_DNA"/>
</dbReference>
<dbReference type="Proteomes" id="UP000287467">
    <property type="component" value="Unassembled WGS sequence"/>
</dbReference>
<dbReference type="PANTHER" id="PTHR30607">
    <property type="entry name" value="POTASSIUM-TRANSPORTING ATPASE A CHAIN"/>
    <property type="match status" value="1"/>
</dbReference>
<gene>
    <name evidence="9" type="primary">kdpA</name>
    <name evidence="10" type="ORF">CSW14_12585</name>
</gene>
<feature type="transmembrane region" description="Helical" evidence="9">
    <location>
        <begin position="6"/>
        <end position="27"/>
    </location>
</feature>
<keyword evidence="5 9" id="KW-0630">Potassium</keyword>
<dbReference type="RefSeq" id="WP_126248813.1">
    <property type="nucleotide sequence ID" value="NZ_PEMW01000458.1"/>
</dbReference>
<evidence type="ECO:0000256" key="8">
    <source>
        <dbReference type="ARBA" id="ARBA00023136"/>
    </source>
</evidence>
<reference evidence="10 11" key="1">
    <citation type="journal article" date="2019" name="Extremophiles">
        <title>Biogeography of thermophiles and predominance of Thermus scotoductus in domestic water heaters.</title>
        <authorList>
            <person name="Wilpiszeski R.L."/>
            <person name="Zhang Z."/>
            <person name="House C.H."/>
        </authorList>
    </citation>
    <scope>NUCLEOTIDE SEQUENCE [LARGE SCALE GENOMIC DNA]</scope>
    <source>
        <strain evidence="10 11">1_S1</strain>
    </source>
</reference>
<dbReference type="HAMAP" id="MF_00275">
    <property type="entry name" value="KdpA"/>
    <property type="match status" value="1"/>
</dbReference>
<dbReference type="GO" id="GO:0005886">
    <property type="term" value="C:plasma membrane"/>
    <property type="evidence" value="ECO:0007669"/>
    <property type="project" value="UniProtKB-SubCell"/>
</dbReference>
<feature type="transmembrane region" description="Helical" evidence="9">
    <location>
        <begin position="529"/>
        <end position="552"/>
    </location>
</feature>
<evidence type="ECO:0000256" key="4">
    <source>
        <dbReference type="ARBA" id="ARBA00022692"/>
    </source>
</evidence>
<feature type="transmembrane region" description="Helical" evidence="9">
    <location>
        <begin position="289"/>
        <end position="309"/>
    </location>
</feature>
<dbReference type="NCBIfam" id="TIGR00680">
    <property type="entry name" value="kdpA"/>
    <property type="match status" value="1"/>
</dbReference>
<comment type="subcellular location">
    <subcellularLocation>
        <location evidence="9">Cell membrane</location>
        <topology evidence="9">Multi-pass membrane protein</topology>
    </subcellularLocation>
</comment>
<keyword evidence="6 9" id="KW-1133">Transmembrane helix</keyword>
<dbReference type="PANTHER" id="PTHR30607:SF2">
    <property type="entry name" value="POTASSIUM-TRANSPORTING ATPASE POTASSIUM-BINDING SUBUNIT"/>
    <property type="match status" value="1"/>
</dbReference>
<feature type="transmembrane region" description="Helical" evidence="9">
    <location>
        <begin position="130"/>
        <end position="156"/>
    </location>
</feature>
<feature type="transmembrane region" description="Helical" evidence="9">
    <location>
        <begin position="261"/>
        <end position="282"/>
    </location>
</feature>
<organism evidence="10 11">
    <name type="scientific">Thermus scotoductus</name>
    <dbReference type="NCBI Taxonomy" id="37636"/>
    <lineage>
        <taxon>Bacteria</taxon>
        <taxon>Thermotogati</taxon>
        <taxon>Deinococcota</taxon>
        <taxon>Deinococci</taxon>
        <taxon>Thermales</taxon>
        <taxon>Thermaceae</taxon>
        <taxon>Thermus</taxon>
    </lineage>
</organism>
<feature type="transmembrane region" description="Helical" evidence="9">
    <location>
        <begin position="65"/>
        <end position="85"/>
    </location>
</feature>
<evidence type="ECO:0000313" key="10">
    <source>
        <dbReference type="EMBL" id="RTI48424.1"/>
    </source>
</evidence>
<feature type="transmembrane region" description="Helical" evidence="9">
    <location>
        <begin position="177"/>
        <end position="195"/>
    </location>
</feature>
<keyword evidence="3 9" id="KW-0633">Potassium transport</keyword>
<comment type="caution">
    <text evidence="10">The sequence shown here is derived from an EMBL/GenBank/DDBJ whole genome shotgun (WGS) entry which is preliminary data.</text>
</comment>
<evidence type="ECO:0000256" key="1">
    <source>
        <dbReference type="ARBA" id="ARBA00022448"/>
    </source>
</evidence>
<feature type="transmembrane region" description="Helical" evidence="9">
    <location>
        <begin position="423"/>
        <end position="444"/>
    </location>
</feature>
<comment type="subunit">
    <text evidence="9">The system is composed of three essential subunits: KdpA, KdpB and KdpC.</text>
</comment>
<keyword evidence="8 9" id="KW-0472">Membrane</keyword>
<dbReference type="InterPro" id="IPR004623">
    <property type="entry name" value="KdpA"/>
</dbReference>
<name>A0A430VBL9_THESC</name>
<proteinExistence type="inferred from homology"/>
<comment type="similarity">
    <text evidence="9">Belongs to the KdpA family.</text>
</comment>
<evidence type="ECO:0000256" key="2">
    <source>
        <dbReference type="ARBA" id="ARBA00022475"/>
    </source>
</evidence>
<sequence>MTPEGVLQIGLYFVLLLALAYPLGLYLHRIWAGERTFLTPLLAPLEGLLYRLSGVDPREEMDARAYGKALLLFNALGLLSLYLLLRGQKALPLNPLGLPGMPPDLAFNTAMSFVTNTNWQFYSGENTLGYLAQMLGLAVQNFLSAATGIAVAFALMRGLVRSGTRHLGNAYADLTRTTLYLLLPLALLLSLLLVAQGVPQSFRPPVQAELLDPTLPRREVTLPLGPVASQVAIKHLGTNGGGYFGANTAHPFEGSTPLADLLVLLAETLIPTALLFAFGRAVGDMRQGLTLLGVALALWVPATLGIYALEARPNPHLAGVDQSLGQLEGKEVRFGLARTAIFVAGTTGTSTGAVDAAHDSLSPLGGGIALFLMMLGEVSPGGVGSGLYGLLLHALVAVFIAGLMVGRTPEYLGKKVGPRETKLAAFGLLVTPLLVLGFTAWGAAYGASQVGNPGPHGFSEILYAFTSMANNNGSAFAGLAPSPAYAYLGGLVMWLGRFWVIVPVLVLAEALAEGKKVAAGPGTLPTHGLLFGLWLFLVVLLLGALNFFPALALGPVADHLRLYGGW</sequence>
<evidence type="ECO:0000256" key="9">
    <source>
        <dbReference type="HAMAP-Rule" id="MF_00275"/>
    </source>
</evidence>
<evidence type="ECO:0000256" key="6">
    <source>
        <dbReference type="ARBA" id="ARBA00022989"/>
    </source>
</evidence>
<accession>A0A430VBL9</accession>
<keyword evidence="4 9" id="KW-0812">Transmembrane</keyword>
<dbReference type="GO" id="GO:0008556">
    <property type="term" value="F:P-type potassium transmembrane transporter activity"/>
    <property type="evidence" value="ECO:0007669"/>
    <property type="project" value="InterPro"/>
</dbReference>